<protein>
    <recommendedName>
        <fullName evidence="2">Sulfotransferase domain-containing protein</fullName>
    </recommendedName>
</protein>
<evidence type="ECO:0000313" key="4">
    <source>
        <dbReference type="Proteomes" id="UP000425960"/>
    </source>
</evidence>
<organism evidence="3 4">
    <name type="scientific">Desulfosarcina ovata subsp. sediminis</name>
    <dbReference type="NCBI Taxonomy" id="885957"/>
    <lineage>
        <taxon>Bacteria</taxon>
        <taxon>Pseudomonadati</taxon>
        <taxon>Thermodesulfobacteriota</taxon>
        <taxon>Desulfobacteria</taxon>
        <taxon>Desulfobacterales</taxon>
        <taxon>Desulfosarcinaceae</taxon>
        <taxon>Desulfosarcina</taxon>
    </lineage>
</organism>
<dbReference type="Pfam" id="PF00685">
    <property type="entry name" value="Sulfotransfer_1"/>
    <property type="match status" value="1"/>
</dbReference>
<evidence type="ECO:0000256" key="1">
    <source>
        <dbReference type="SAM" id="MobiDB-lite"/>
    </source>
</evidence>
<dbReference type="AlphaFoldDB" id="A0A5K7ZKL3"/>
<dbReference type="InterPro" id="IPR000863">
    <property type="entry name" value="Sulfotransferase_dom"/>
</dbReference>
<reference evidence="3 4" key="1">
    <citation type="submission" date="2019-11" db="EMBL/GenBank/DDBJ databases">
        <title>Comparative genomics of hydrocarbon-degrading Desulfosarcina strains.</title>
        <authorList>
            <person name="Watanabe M."/>
            <person name="Kojima H."/>
            <person name="Fukui M."/>
        </authorList>
    </citation>
    <scope>NUCLEOTIDE SEQUENCE [LARGE SCALE GENOMIC DNA]</scope>
    <source>
        <strain evidence="3 4">28bB2T</strain>
    </source>
</reference>
<accession>A0A5K7ZKL3</accession>
<gene>
    <name evidence="3" type="ORF">DSCO28_33440</name>
</gene>
<feature type="domain" description="Sulfotransferase" evidence="2">
    <location>
        <begin position="110"/>
        <end position="268"/>
    </location>
</feature>
<evidence type="ECO:0000313" key="3">
    <source>
        <dbReference type="EMBL" id="BBO82778.1"/>
    </source>
</evidence>
<proteinExistence type="predicted"/>
<dbReference type="Gene3D" id="3.40.50.300">
    <property type="entry name" value="P-loop containing nucleotide triphosphate hydrolases"/>
    <property type="match status" value="1"/>
</dbReference>
<sequence>MHNRYQRKRFNTEYRLIKGTHQNDNKHPSIIYFSVNKAATQYVKSILQRCGVENRMVPVGIHEYAFNTNFPYLDLLSAKQMGKYKHIFKETGYLYGPFGGMIEGIPNLDRYKIVLVTRDPRDLLVSEYYSVAYSHVAPSMKGNKYDVFKTKRSRTRELSIDEYVISESGRICDIFARYQSLLLDHFANAYVTTYEYMVFDFEAWLADLILYCEFDVSPSVLEFLITENMHKKPKKEDIHKHNRKGQPGDYKEKLKPETIQRLNETFNPILTRYHYNPSSMDQEAANH</sequence>
<dbReference type="EMBL" id="AP021876">
    <property type="protein sequence ID" value="BBO82778.1"/>
    <property type="molecule type" value="Genomic_DNA"/>
</dbReference>
<dbReference type="Proteomes" id="UP000425960">
    <property type="component" value="Chromosome"/>
</dbReference>
<dbReference type="SUPFAM" id="SSF52540">
    <property type="entry name" value="P-loop containing nucleoside triphosphate hydrolases"/>
    <property type="match status" value="1"/>
</dbReference>
<dbReference type="KEGG" id="dov:DSCO28_33440"/>
<evidence type="ECO:0000259" key="2">
    <source>
        <dbReference type="Pfam" id="PF00685"/>
    </source>
</evidence>
<feature type="region of interest" description="Disordered" evidence="1">
    <location>
        <begin position="234"/>
        <end position="254"/>
    </location>
</feature>
<dbReference type="GO" id="GO:0008146">
    <property type="term" value="F:sulfotransferase activity"/>
    <property type="evidence" value="ECO:0007669"/>
    <property type="project" value="InterPro"/>
</dbReference>
<name>A0A5K7ZKL3_9BACT</name>
<dbReference type="InterPro" id="IPR027417">
    <property type="entry name" value="P-loop_NTPase"/>
</dbReference>